<dbReference type="AlphaFoldDB" id="A0A4C1TIF8"/>
<evidence type="ECO:0000313" key="2">
    <source>
        <dbReference type="Proteomes" id="UP000299102"/>
    </source>
</evidence>
<dbReference type="Proteomes" id="UP000299102">
    <property type="component" value="Unassembled WGS sequence"/>
</dbReference>
<gene>
    <name evidence="1" type="ORF">EVAR_4137_1</name>
</gene>
<accession>A0A4C1TIF8</accession>
<sequence>MRVPGLIFTRSVGSNASGGPIYPNTFCQSVCPSVIVTALTFMTLAAPSAATPVWNRMRSFIFILNYLIVNPNPAPTLDFGLGADFDRDHALDFNSGSVLGFDWSGLGLVFNFAVGPGSSTCFRFRNRSRSRFRSPVMPMVKPILSLDFNRCPDKEKILVYIRICIQANMRLLRWAF</sequence>
<dbReference type="EMBL" id="BGZK01000057">
    <property type="protein sequence ID" value="GBP13370.1"/>
    <property type="molecule type" value="Genomic_DNA"/>
</dbReference>
<comment type="caution">
    <text evidence="1">The sequence shown here is derived from an EMBL/GenBank/DDBJ whole genome shotgun (WGS) entry which is preliminary data.</text>
</comment>
<organism evidence="1 2">
    <name type="scientific">Eumeta variegata</name>
    <name type="common">Bagworm moth</name>
    <name type="synonym">Eumeta japonica</name>
    <dbReference type="NCBI Taxonomy" id="151549"/>
    <lineage>
        <taxon>Eukaryota</taxon>
        <taxon>Metazoa</taxon>
        <taxon>Ecdysozoa</taxon>
        <taxon>Arthropoda</taxon>
        <taxon>Hexapoda</taxon>
        <taxon>Insecta</taxon>
        <taxon>Pterygota</taxon>
        <taxon>Neoptera</taxon>
        <taxon>Endopterygota</taxon>
        <taxon>Lepidoptera</taxon>
        <taxon>Glossata</taxon>
        <taxon>Ditrysia</taxon>
        <taxon>Tineoidea</taxon>
        <taxon>Psychidae</taxon>
        <taxon>Oiketicinae</taxon>
        <taxon>Eumeta</taxon>
    </lineage>
</organism>
<keyword evidence="2" id="KW-1185">Reference proteome</keyword>
<proteinExistence type="predicted"/>
<reference evidence="1 2" key="1">
    <citation type="journal article" date="2019" name="Commun. Biol.">
        <title>The bagworm genome reveals a unique fibroin gene that provides high tensile strength.</title>
        <authorList>
            <person name="Kono N."/>
            <person name="Nakamura H."/>
            <person name="Ohtoshi R."/>
            <person name="Tomita M."/>
            <person name="Numata K."/>
            <person name="Arakawa K."/>
        </authorList>
    </citation>
    <scope>NUCLEOTIDE SEQUENCE [LARGE SCALE GENOMIC DNA]</scope>
</reference>
<evidence type="ECO:0000313" key="1">
    <source>
        <dbReference type="EMBL" id="GBP13370.1"/>
    </source>
</evidence>
<name>A0A4C1TIF8_EUMVA</name>
<protein>
    <submittedName>
        <fullName evidence="1">Uncharacterized protein</fullName>
    </submittedName>
</protein>